<gene>
    <name evidence="6" type="ORF">EYW49_19685</name>
</gene>
<organism evidence="6 7">
    <name type="scientific">Siculibacillus lacustris</name>
    <dbReference type="NCBI Taxonomy" id="1549641"/>
    <lineage>
        <taxon>Bacteria</taxon>
        <taxon>Pseudomonadati</taxon>
        <taxon>Pseudomonadota</taxon>
        <taxon>Alphaproteobacteria</taxon>
        <taxon>Hyphomicrobiales</taxon>
        <taxon>Ancalomicrobiaceae</taxon>
        <taxon>Siculibacillus</taxon>
    </lineage>
</organism>
<dbReference type="InterPro" id="IPR029035">
    <property type="entry name" value="DHS-like_NAD/FAD-binding_dom"/>
</dbReference>
<feature type="active site" description="Proton acceptor" evidence="4">
    <location>
        <position position="127"/>
    </location>
</feature>
<evidence type="ECO:0000259" key="5">
    <source>
        <dbReference type="PROSITE" id="PS50305"/>
    </source>
</evidence>
<dbReference type="Gene3D" id="2.20.28.200">
    <property type="match status" value="1"/>
</dbReference>
<feature type="binding site" evidence="4">
    <location>
        <position position="135"/>
    </location>
    <ligand>
        <name>Zn(2+)</name>
        <dbReference type="ChEBI" id="CHEBI:29105"/>
    </ligand>
</feature>
<keyword evidence="3" id="KW-0520">NAD</keyword>
<evidence type="ECO:0000256" key="4">
    <source>
        <dbReference type="PROSITE-ProRule" id="PRU00236"/>
    </source>
</evidence>
<feature type="binding site" evidence="4">
    <location>
        <position position="163"/>
    </location>
    <ligand>
        <name>Zn(2+)</name>
        <dbReference type="ChEBI" id="CHEBI:29105"/>
    </ligand>
</feature>
<dbReference type="EMBL" id="SJFN01000040">
    <property type="protein sequence ID" value="TBW33702.1"/>
    <property type="molecule type" value="Genomic_DNA"/>
</dbReference>
<dbReference type="OrthoDB" id="9800582at2"/>
<proteinExistence type="predicted"/>
<dbReference type="RefSeq" id="WP_131311341.1">
    <property type="nucleotide sequence ID" value="NZ_SJFN01000040.1"/>
</dbReference>
<dbReference type="PROSITE" id="PS50305">
    <property type="entry name" value="SIRTUIN"/>
    <property type="match status" value="1"/>
</dbReference>
<feature type="binding site" evidence="4">
    <location>
        <position position="138"/>
    </location>
    <ligand>
        <name>Zn(2+)</name>
        <dbReference type="ChEBI" id="CHEBI:29105"/>
    </ligand>
</feature>
<dbReference type="InterPro" id="IPR050134">
    <property type="entry name" value="NAD-dep_sirtuin_deacylases"/>
</dbReference>
<evidence type="ECO:0000313" key="6">
    <source>
        <dbReference type="EMBL" id="TBW33702.1"/>
    </source>
</evidence>
<dbReference type="PANTHER" id="PTHR11085:SF4">
    <property type="entry name" value="NAD-DEPENDENT PROTEIN DEACYLASE"/>
    <property type="match status" value="1"/>
</dbReference>
<dbReference type="Proteomes" id="UP000292781">
    <property type="component" value="Unassembled WGS sequence"/>
</dbReference>
<evidence type="ECO:0000256" key="2">
    <source>
        <dbReference type="ARBA" id="ARBA00022679"/>
    </source>
</evidence>
<reference evidence="6 7" key="1">
    <citation type="submission" date="2019-02" db="EMBL/GenBank/DDBJ databases">
        <title>Siculibacillus lacustris gen. nov., sp. nov., a new rosette-forming bacterium isolated from a freshwater crater lake (Lake St. Ana, Romania).</title>
        <authorList>
            <person name="Felfoldi T."/>
            <person name="Marton Z."/>
            <person name="Szabo A."/>
            <person name="Mentes A."/>
            <person name="Boka K."/>
            <person name="Marialigeti K."/>
            <person name="Mathe I."/>
            <person name="Koncz M."/>
            <person name="Schumann P."/>
            <person name="Toth E."/>
        </authorList>
    </citation>
    <scope>NUCLEOTIDE SEQUENCE [LARGE SCALE GENOMIC DNA]</scope>
    <source>
        <strain evidence="6 7">SA-279</strain>
    </source>
</reference>
<evidence type="ECO:0000313" key="7">
    <source>
        <dbReference type="Proteomes" id="UP000292781"/>
    </source>
</evidence>
<accession>A0A4Q9VHI0</accession>
<dbReference type="Pfam" id="PF02146">
    <property type="entry name" value="SIR2"/>
    <property type="match status" value="1"/>
</dbReference>
<comment type="caution">
    <text evidence="6">The sequence shown here is derived from an EMBL/GenBank/DDBJ whole genome shotgun (WGS) entry which is preliminary data.</text>
</comment>
<dbReference type="EC" id="2.3.1.286" evidence="1"/>
<dbReference type="CDD" id="cd01407">
    <property type="entry name" value="SIR2-fam"/>
    <property type="match status" value="1"/>
</dbReference>
<evidence type="ECO:0000256" key="1">
    <source>
        <dbReference type="ARBA" id="ARBA00012928"/>
    </source>
</evidence>
<sequence>MNIVEDAHEGSLVLADLVGEAERVVVFTGAGISTESGIPDFRSPNGIWAKIKPIYFEEFVHSEEARLEDWRRRFAFRQEFLAAEPNIAHRAIAKLVHDGKVGAVITQNIDGLHQRAGVPADRLIEIHGNATYATCLDCGKRHELGLLEQEIATTGHSPVCRACGGLVKAAVISFGQAMPTHEMLRAEQAMEEADLFVAVGSSLQVQPAASLPLAAKYQGSRLVIVNRDATPLDGIADRVLRGSIGTVFSAL</sequence>
<keyword evidence="2" id="KW-0808">Transferase</keyword>
<dbReference type="GO" id="GO:0017136">
    <property type="term" value="F:histone deacetylase activity, NAD-dependent"/>
    <property type="evidence" value="ECO:0007669"/>
    <property type="project" value="TreeGrafter"/>
</dbReference>
<dbReference type="InterPro" id="IPR026590">
    <property type="entry name" value="Ssirtuin_cat_dom"/>
</dbReference>
<evidence type="ECO:0000256" key="3">
    <source>
        <dbReference type="ARBA" id="ARBA00023027"/>
    </source>
</evidence>
<dbReference type="PANTHER" id="PTHR11085">
    <property type="entry name" value="NAD-DEPENDENT PROTEIN DEACYLASE SIRTUIN-5, MITOCHONDRIAL-RELATED"/>
    <property type="match status" value="1"/>
</dbReference>
<feature type="binding site" evidence="4">
    <location>
        <position position="160"/>
    </location>
    <ligand>
        <name>Zn(2+)</name>
        <dbReference type="ChEBI" id="CHEBI:29105"/>
    </ligand>
</feature>
<dbReference type="InterPro" id="IPR003000">
    <property type="entry name" value="Sirtuin"/>
</dbReference>
<name>A0A4Q9VHI0_9HYPH</name>
<dbReference type="AlphaFoldDB" id="A0A4Q9VHI0"/>
<feature type="domain" description="Deacetylase sirtuin-type" evidence="5">
    <location>
        <begin position="1"/>
        <end position="251"/>
    </location>
</feature>
<keyword evidence="4" id="KW-0479">Metal-binding</keyword>
<dbReference type="GO" id="GO:0046872">
    <property type="term" value="F:metal ion binding"/>
    <property type="evidence" value="ECO:0007669"/>
    <property type="project" value="UniProtKB-KW"/>
</dbReference>
<dbReference type="GO" id="GO:0070403">
    <property type="term" value="F:NAD+ binding"/>
    <property type="evidence" value="ECO:0007669"/>
    <property type="project" value="InterPro"/>
</dbReference>
<keyword evidence="4" id="KW-0862">Zinc</keyword>
<dbReference type="Gene3D" id="3.40.50.1220">
    <property type="entry name" value="TPP-binding domain"/>
    <property type="match status" value="1"/>
</dbReference>
<keyword evidence="7" id="KW-1185">Reference proteome</keyword>
<protein>
    <recommendedName>
        <fullName evidence="1">protein acetyllysine N-acetyltransferase</fullName>
        <ecNumber evidence="1">2.3.1.286</ecNumber>
    </recommendedName>
</protein>
<dbReference type="SUPFAM" id="SSF52467">
    <property type="entry name" value="DHS-like NAD/FAD-binding domain"/>
    <property type="match status" value="1"/>
</dbReference>